<evidence type="ECO:0000259" key="2">
    <source>
        <dbReference type="Pfam" id="PF14237"/>
    </source>
</evidence>
<name>A0A7C2P3Y8_9PLAN</name>
<evidence type="ECO:0000313" key="3">
    <source>
        <dbReference type="EMBL" id="HEN15913.1"/>
    </source>
</evidence>
<gene>
    <name evidence="3" type="ORF">ENQ76_10660</name>
</gene>
<dbReference type="AlphaFoldDB" id="A0A7C2P3Y8"/>
<dbReference type="InterPro" id="IPR025640">
    <property type="entry name" value="GYF_2"/>
</dbReference>
<feature type="compositionally biased region" description="Pro residues" evidence="1">
    <location>
        <begin position="56"/>
        <end position="68"/>
    </location>
</feature>
<evidence type="ECO:0000256" key="1">
    <source>
        <dbReference type="SAM" id="MobiDB-lite"/>
    </source>
</evidence>
<comment type="caution">
    <text evidence="3">The sequence shown here is derived from an EMBL/GenBank/DDBJ whole genome shotgun (WGS) entry which is preliminary data.</text>
</comment>
<dbReference type="Pfam" id="PF14237">
    <property type="entry name" value="GYF_2"/>
    <property type="match status" value="1"/>
</dbReference>
<accession>A0A7C2P3Y8</accession>
<dbReference type="EMBL" id="DSOK01000299">
    <property type="protein sequence ID" value="HEN15913.1"/>
    <property type="molecule type" value="Genomic_DNA"/>
</dbReference>
<protein>
    <submittedName>
        <fullName evidence="3">DUF4339 domain-containing protein</fullName>
    </submittedName>
</protein>
<feature type="compositionally biased region" description="Low complexity" evidence="1">
    <location>
        <begin position="83"/>
        <end position="98"/>
    </location>
</feature>
<feature type="region of interest" description="Disordered" evidence="1">
    <location>
        <begin position="26"/>
        <end position="98"/>
    </location>
</feature>
<feature type="domain" description="GYF" evidence="2">
    <location>
        <begin position="5"/>
        <end position="54"/>
    </location>
</feature>
<reference evidence="3" key="1">
    <citation type="journal article" date="2020" name="mSystems">
        <title>Genome- and Community-Level Interaction Insights into Carbon Utilization and Element Cycling Functions of Hydrothermarchaeota in Hydrothermal Sediment.</title>
        <authorList>
            <person name="Zhou Z."/>
            <person name="Liu Y."/>
            <person name="Xu W."/>
            <person name="Pan J."/>
            <person name="Luo Z.H."/>
            <person name="Li M."/>
        </authorList>
    </citation>
    <scope>NUCLEOTIDE SEQUENCE [LARGE SCALE GENOMIC DNA]</scope>
    <source>
        <strain evidence="3">SpSt-339</strain>
    </source>
</reference>
<proteinExistence type="predicted"/>
<organism evidence="3">
    <name type="scientific">Schlesneria paludicola</name>
    <dbReference type="NCBI Taxonomy" id="360056"/>
    <lineage>
        <taxon>Bacteria</taxon>
        <taxon>Pseudomonadati</taxon>
        <taxon>Planctomycetota</taxon>
        <taxon>Planctomycetia</taxon>
        <taxon>Planctomycetales</taxon>
        <taxon>Planctomycetaceae</taxon>
        <taxon>Schlesneria</taxon>
    </lineage>
</organism>
<sequence>MASQWFYQVMGAELGPISSAELKRKAQQGQIQFDTPVRAAPDGKWQPAERIKGLIDPPPAAPPPPAKPKPAAAPTVTQATSDTATIKLPPTAPKPATTERTYHFAGDSSTEIAAVTDEPASGEYDFFQMVGFELALGTPLHQALLGYCRAKHLTITEVTRTAIAEHIGRKDLLERPANPEPVGLG</sequence>